<keyword evidence="4" id="KW-1185">Reference proteome</keyword>
<dbReference type="Gramene" id="OBART02G06160.1">
    <property type="protein sequence ID" value="OBART02G06160.1"/>
    <property type="gene ID" value="OBART02G06160"/>
</dbReference>
<evidence type="ECO:0000256" key="2">
    <source>
        <dbReference type="SAM" id="SignalP"/>
    </source>
</evidence>
<feature type="transmembrane region" description="Helical" evidence="1">
    <location>
        <begin position="59"/>
        <end position="79"/>
    </location>
</feature>
<evidence type="ECO:0000256" key="1">
    <source>
        <dbReference type="SAM" id="Phobius"/>
    </source>
</evidence>
<dbReference type="EnsemblPlants" id="OBART02G06160.1">
    <property type="protein sequence ID" value="OBART02G06160.1"/>
    <property type="gene ID" value="OBART02G06160"/>
</dbReference>
<dbReference type="HOGENOM" id="CLU_2562045_0_0_1"/>
<reference evidence="3" key="2">
    <citation type="submission" date="2015-03" db="UniProtKB">
        <authorList>
            <consortium name="EnsemblPlants"/>
        </authorList>
    </citation>
    <scope>IDENTIFICATION</scope>
</reference>
<organism evidence="3">
    <name type="scientific">Oryza barthii</name>
    <dbReference type="NCBI Taxonomy" id="65489"/>
    <lineage>
        <taxon>Eukaryota</taxon>
        <taxon>Viridiplantae</taxon>
        <taxon>Streptophyta</taxon>
        <taxon>Embryophyta</taxon>
        <taxon>Tracheophyta</taxon>
        <taxon>Spermatophyta</taxon>
        <taxon>Magnoliopsida</taxon>
        <taxon>Liliopsida</taxon>
        <taxon>Poales</taxon>
        <taxon>Poaceae</taxon>
        <taxon>BOP clade</taxon>
        <taxon>Oryzoideae</taxon>
        <taxon>Oryzeae</taxon>
        <taxon>Oryzinae</taxon>
        <taxon>Oryza</taxon>
    </lineage>
</organism>
<dbReference type="Proteomes" id="UP000026960">
    <property type="component" value="Chromosome 2"/>
</dbReference>
<evidence type="ECO:0000313" key="3">
    <source>
        <dbReference type="EnsemblPlants" id="OBART02G06160.1"/>
    </source>
</evidence>
<keyword evidence="1" id="KW-0812">Transmembrane</keyword>
<evidence type="ECO:0008006" key="5">
    <source>
        <dbReference type="Google" id="ProtNLM"/>
    </source>
</evidence>
<reference evidence="3" key="1">
    <citation type="journal article" date="2009" name="Rice">
        <title>De Novo Next Generation Sequencing of Plant Genomes.</title>
        <authorList>
            <person name="Rounsley S."/>
            <person name="Marri P.R."/>
            <person name="Yu Y."/>
            <person name="He R."/>
            <person name="Sisneros N."/>
            <person name="Goicoechea J.L."/>
            <person name="Lee S.J."/>
            <person name="Angelova A."/>
            <person name="Kudrna D."/>
            <person name="Luo M."/>
            <person name="Affourtit J."/>
            <person name="Desany B."/>
            <person name="Knight J."/>
            <person name="Niazi F."/>
            <person name="Egholm M."/>
            <person name="Wing R.A."/>
        </authorList>
    </citation>
    <scope>NUCLEOTIDE SEQUENCE [LARGE SCALE GENOMIC DNA]</scope>
    <source>
        <strain evidence="3">cv. IRGC 105608</strain>
    </source>
</reference>
<evidence type="ECO:0000313" key="4">
    <source>
        <dbReference type="Proteomes" id="UP000026960"/>
    </source>
</evidence>
<sequence>MWWCGLQLLVVVSSLAGGGEAMAPNWDFGSIIWHFAICDERRRWMMGRSNWPCLRADGLFLRGVVVVAFFPTASVINHWGME</sequence>
<keyword evidence="2" id="KW-0732">Signal</keyword>
<name>A0A0D3F1L0_9ORYZ</name>
<feature type="chain" id="PRO_5002261360" description="Secreted protein" evidence="2">
    <location>
        <begin position="22"/>
        <end position="82"/>
    </location>
</feature>
<dbReference type="PaxDb" id="65489-OBART02G06160.1"/>
<protein>
    <recommendedName>
        <fullName evidence="5">Secreted protein</fullName>
    </recommendedName>
</protein>
<accession>A0A0D3F1L0</accession>
<feature type="signal peptide" evidence="2">
    <location>
        <begin position="1"/>
        <end position="21"/>
    </location>
</feature>
<dbReference type="AlphaFoldDB" id="A0A0D3F1L0"/>
<proteinExistence type="predicted"/>
<keyword evidence="1" id="KW-1133">Transmembrane helix</keyword>
<keyword evidence="1" id="KW-0472">Membrane</keyword>